<proteinExistence type="predicted"/>
<accession>A0A0L7R8C8</accession>
<reference evidence="1 2" key="1">
    <citation type="submission" date="2015-07" db="EMBL/GenBank/DDBJ databases">
        <title>The genome of Habropoda laboriosa.</title>
        <authorList>
            <person name="Pan H."/>
            <person name="Kapheim K."/>
        </authorList>
    </citation>
    <scope>NUCLEOTIDE SEQUENCE [LARGE SCALE GENOMIC DNA]</scope>
    <source>
        <strain evidence="1">0110345459</strain>
    </source>
</reference>
<evidence type="ECO:0000313" key="2">
    <source>
        <dbReference type="Proteomes" id="UP000053825"/>
    </source>
</evidence>
<organism evidence="1 2">
    <name type="scientific">Habropoda laboriosa</name>
    <dbReference type="NCBI Taxonomy" id="597456"/>
    <lineage>
        <taxon>Eukaryota</taxon>
        <taxon>Metazoa</taxon>
        <taxon>Ecdysozoa</taxon>
        <taxon>Arthropoda</taxon>
        <taxon>Hexapoda</taxon>
        <taxon>Insecta</taxon>
        <taxon>Pterygota</taxon>
        <taxon>Neoptera</taxon>
        <taxon>Endopterygota</taxon>
        <taxon>Hymenoptera</taxon>
        <taxon>Apocrita</taxon>
        <taxon>Aculeata</taxon>
        <taxon>Apoidea</taxon>
        <taxon>Anthophila</taxon>
        <taxon>Apidae</taxon>
        <taxon>Habropoda</taxon>
    </lineage>
</organism>
<protein>
    <submittedName>
        <fullName evidence="1">Uncharacterized protein</fullName>
    </submittedName>
</protein>
<dbReference type="EMBL" id="KQ414636">
    <property type="protein sequence ID" value="KOC67016.1"/>
    <property type="molecule type" value="Genomic_DNA"/>
</dbReference>
<dbReference type="AlphaFoldDB" id="A0A0L7R8C8"/>
<keyword evidence="2" id="KW-1185">Reference proteome</keyword>
<sequence length="54" mass="5973">MAACQYRYLKTPQVYVALPATLTPPQILEPPKGKIEKLPTTFANVVGPLDFNEV</sequence>
<gene>
    <name evidence="1" type="ORF">WH47_00838</name>
</gene>
<dbReference type="Proteomes" id="UP000053825">
    <property type="component" value="Unassembled WGS sequence"/>
</dbReference>
<evidence type="ECO:0000313" key="1">
    <source>
        <dbReference type="EMBL" id="KOC67016.1"/>
    </source>
</evidence>
<name>A0A0L7R8C8_9HYME</name>